<comment type="caution">
    <text evidence="1">The sequence shown here is derived from an EMBL/GenBank/DDBJ whole genome shotgun (WGS) entry which is preliminary data.</text>
</comment>
<sequence length="109" mass="12979">MEYIDFKLDTIEFLKINPLIDIIKLQPLEKLLIKTHSIGEITQRILNALEFRSKTLKMLKIENFNFQRIDLLFIAKLEYNQSSKKILSKHCPFTYHNRSISGFNILTYM</sequence>
<dbReference type="Proteomes" id="UP000265703">
    <property type="component" value="Unassembled WGS sequence"/>
</dbReference>
<accession>A0A397S3A1</accession>
<protein>
    <submittedName>
        <fullName evidence="1">Uncharacterized protein</fullName>
    </submittedName>
</protein>
<keyword evidence="2" id="KW-1185">Reference proteome</keyword>
<reference evidence="1 2" key="1">
    <citation type="submission" date="2018-06" db="EMBL/GenBank/DDBJ databases">
        <title>Comparative genomics reveals the genomic features of Rhizophagus irregularis, R. cerebriforme, R. diaphanum and Gigaspora rosea, and their symbiotic lifestyle signature.</title>
        <authorList>
            <person name="Morin E."/>
            <person name="San Clemente H."/>
            <person name="Chen E.C.H."/>
            <person name="De La Providencia I."/>
            <person name="Hainaut M."/>
            <person name="Kuo A."/>
            <person name="Kohler A."/>
            <person name="Murat C."/>
            <person name="Tang N."/>
            <person name="Roy S."/>
            <person name="Loubradou J."/>
            <person name="Henrissat B."/>
            <person name="Grigoriev I.V."/>
            <person name="Corradi N."/>
            <person name="Roux C."/>
            <person name="Martin F.M."/>
        </authorList>
    </citation>
    <scope>NUCLEOTIDE SEQUENCE [LARGE SCALE GENOMIC DNA]</scope>
    <source>
        <strain evidence="1 2">DAOM 227022</strain>
    </source>
</reference>
<dbReference type="EMBL" id="QKYT01001399">
    <property type="protein sequence ID" value="RIA79286.1"/>
    <property type="molecule type" value="Genomic_DNA"/>
</dbReference>
<organism evidence="1 2">
    <name type="scientific">Glomus cerebriforme</name>
    <dbReference type="NCBI Taxonomy" id="658196"/>
    <lineage>
        <taxon>Eukaryota</taxon>
        <taxon>Fungi</taxon>
        <taxon>Fungi incertae sedis</taxon>
        <taxon>Mucoromycota</taxon>
        <taxon>Glomeromycotina</taxon>
        <taxon>Glomeromycetes</taxon>
        <taxon>Glomerales</taxon>
        <taxon>Glomeraceae</taxon>
        <taxon>Glomus</taxon>
    </lineage>
</organism>
<dbReference type="STRING" id="658196.A0A397S3A1"/>
<gene>
    <name evidence="1" type="ORF">C1645_841068</name>
</gene>
<dbReference type="AlphaFoldDB" id="A0A397S3A1"/>
<evidence type="ECO:0000313" key="1">
    <source>
        <dbReference type="EMBL" id="RIA79286.1"/>
    </source>
</evidence>
<proteinExistence type="predicted"/>
<name>A0A397S3A1_9GLOM</name>
<evidence type="ECO:0000313" key="2">
    <source>
        <dbReference type="Proteomes" id="UP000265703"/>
    </source>
</evidence>